<sequence>MTIQPEHLYHIYNRGNNQQRIFFTPEHYLFFLRKIRTHVVPHAQILAYCLMPNHFHFLVLSSPSPQEQHPLLPAFGTVLGSYAQAINQQRQRTGSLFQAKTKARLLSFDEADYPRTCFHYLHQNPVRAGLVRSLEEWPYSSYRDYAGYRNGSLCQQATARLYLDLPPTQSAFRAEAIGMIPAQYIHR</sequence>
<dbReference type="RefSeq" id="WP_315997147.1">
    <property type="nucleotide sequence ID" value="NZ_JAWDJT010000002.1"/>
</dbReference>
<evidence type="ECO:0000313" key="3">
    <source>
        <dbReference type="Proteomes" id="UP001250698"/>
    </source>
</evidence>
<dbReference type="Proteomes" id="UP001250698">
    <property type="component" value="Unassembled WGS sequence"/>
</dbReference>
<dbReference type="Gene3D" id="3.30.70.1290">
    <property type="entry name" value="Transposase IS200-like"/>
    <property type="match status" value="1"/>
</dbReference>
<dbReference type="SMART" id="SM01321">
    <property type="entry name" value="Y1_Tnp"/>
    <property type="match status" value="1"/>
</dbReference>
<reference evidence="2 3" key="1">
    <citation type="submission" date="2023-10" db="EMBL/GenBank/DDBJ databases">
        <title>Hymenobacter endophyticus sp. nov., an isolate from the leaf tissues of wheat.</title>
        <authorList>
            <person name="Dai Y."/>
        </authorList>
    </citation>
    <scope>NUCLEOTIDE SEQUENCE [LARGE SCALE GENOMIC DNA]</scope>
    <source>
        <strain evidence="2 3">ZK17L-C2</strain>
    </source>
</reference>
<accession>A0ABU3TE51</accession>
<gene>
    <name evidence="2" type="ORF">ROI90_04550</name>
</gene>
<dbReference type="SUPFAM" id="SSF143422">
    <property type="entry name" value="Transposase IS200-like"/>
    <property type="match status" value="1"/>
</dbReference>
<keyword evidence="3" id="KW-1185">Reference proteome</keyword>
<dbReference type="EMBL" id="JAWDJT010000002">
    <property type="protein sequence ID" value="MDU0369656.1"/>
    <property type="molecule type" value="Genomic_DNA"/>
</dbReference>
<dbReference type="InterPro" id="IPR002686">
    <property type="entry name" value="Transposase_17"/>
</dbReference>
<feature type="domain" description="Transposase IS200-like" evidence="1">
    <location>
        <begin position="4"/>
        <end position="124"/>
    </location>
</feature>
<protein>
    <submittedName>
        <fullName evidence="2">Transposase</fullName>
    </submittedName>
</protein>
<evidence type="ECO:0000313" key="2">
    <source>
        <dbReference type="EMBL" id="MDU0369656.1"/>
    </source>
</evidence>
<comment type="caution">
    <text evidence="2">The sequence shown here is derived from an EMBL/GenBank/DDBJ whole genome shotgun (WGS) entry which is preliminary data.</text>
</comment>
<proteinExistence type="predicted"/>
<name>A0ABU3TE51_9BACT</name>
<evidence type="ECO:0000259" key="1">
    <source>
        <dbReference type="SMART" id="SM01321"/>
    </source>
</evidence>
<dbReference type="InterPro" id="IPR036515">
    <property type="entry name" value="Transposase_17_sf"/>
</dbReference>
<dbReference type="PANTHER" id="PTHR34322:SF2">
    <property type="entry name" value="TRANSPOSASE IS200-LIKE DOMAIN-CONTAINING PROTEIN"/>
    <property type="match status" value="1"/>
</dbReference>
<dbReference type="PANTHER" id="PTHR34322">
    <property type="entry name" value="TRANSPOSASE, Y1_TNP DOMAIN-CONTAINING"/>
    <property type="match status" value="1"/>
</dbReference>
<organism evidence="2 3">
    <name type="scientific">Hymenobacter endophyticus</name>
    <dbReference type="NCBI Taxonomy" id="3076335"/>
    <lineage>
        <taxon>Bacteria</taxon>
        <taxon>Pseudomonadati</taxon>
        <taxon>Bacteroidota</taxon>
        <taxon>Cytophagia</taxon>
        <taxon>Cytophagales</taxon>
        <taxon>Hymenobacteraceae</taxon>
        <taxon>Hymenobacter</taxon>
    </lineage>
</organism>